<organism evidence="2 3">
    <name type="scientific">Aedes aegypti</name>
    <name type="common">Yellowfever mosquito</name>
    <name type="synonym">Culex aegypti</name>
    <dbReference type="NCBI Taxonomy" id="7159"/>
    <lineage>
        <taxon>Eukaryota</taxon>
        <taxon>Metazoa</taxon>
        <taxon>Ecdysozoa</taxon>
        <taxon>Arthropoda</taxon>
        <taxon>Hexapoda</taxon>
        <taxon>Insecta</taxon>
        <taxon>Pterygota</taxon>
        <taxon>Neoptera</taxon>
        <taxon>Endopterygota</taxon>
        <taxon>Diptera</taxon>
        <taxon>Nematocera</taxon>
        <taxon>Culicoidea</taxon>
        <taxon>Culicidae</taxon>
        <taxon>Culicinae</taxon>
        <taxon>Aedini</taxon>
        <taxon>Aedes</taxon>
        <taxon>Stegomyia</taxon>
    </lineage>
</organism>
<protein>
    <submittedName>
        <fullName evidence="2">AAEL011064-PA</fullName>
    </submittedName>
</protein>
<feature type="region of interest" description="Disordered" evidence="1">
    <location>
        <begin position="31"/>
        <end position="61"/>
    </location>
</feature>
<evidence type="ECO:0000256" key="1">
    <source>
        <dbReference type="SAM" id="MobiDB-lite"/>
    </source>
</evidence>
<dbReference type="PaxDb" id="7159-AAEL011064-PA"/>
<reference evidence="2" key="2">
    <citation type="journal article" date="2007" name="Science">
        <title>Genome sequence of Aedes aegypti, a major arbovirus vector.</title>
        <authorList>
            <person name="Nene V."/>
            <person name="Wortman J.R."/>
            <person name="Lawson D."/>
            <person name="Haas B."/>
            <person name="Kodira C."/>
            <person name="Tu Z.J."/>
            <person name="Loftus B."/>
            <person name="Xi Z."/>
            <person name="Megy K."/>
            <person name="Grabherr M."/>
            <person name="Ren Q."/>
            <person name="Zdobnov E.M."/>
            <person name="Lobo N.F."/>
            <person name="Campbell K.S."/>
            <person name="Brown S.E."/>
            <person name="Bonaldo M.F."/>
            <person name="Zhu J."/>
            <person name="Sinkins S.P."/>
            <person name="Hogenkamp D.G."/>
            <person name="Amedeo P."/>
            <person name="Arensburger P."/>
            <person name="Atkinson P.W."/>
            <person name="Bidwell S."/>
            <person name="Biedler J."/>
            <person name="Birney E."/>
            <person name="Bruggner R.V."/>
            <person name="Costas J."/>
            <person name="Coy M.R."/>
            <person name="Crabtree J."/>
            <person name="Crawford M."/>
            <person name="Debruyn B."/>
            <person name="Decaprio D."/>
            <person name="Eiglmeier K."/>
            <person name="Eisenstadt E."/>
            <person name="El-Dorry H."/>
            <person name="Gelbart W.M."/>
            <person name="Gomes S.L."/>
            <person name="Hammond M."/>
            <person name="Hannick L.I."/>
            <person name="Hogan J.R."/>
            <person name="Holmes M.H."/>
            <person name="Jaffe D."/>
            <person name="Johnston J.S."/>
            <person name="Kennedy R.C."/>
            <person name="Koo H."/>
            <person name="Kravitz S."/>
            <person name="Kriventseva E.V."/>
            <person name="Kulp D."/>
            <person name="Labutti K."/>
            <person name="Lee E."/>
            <person name="Li S."/>
            <person name="Lovin D.D."/>
            <person name="Mao C."/>
            <person name="Mauceli E."/>
            <person name="Menck C.F."/>
            <person name="Miller J.R."/>
            <person name="Montgomery P."/>
            <person name="Mori A."/>
            <person name="Nascimento A.L."/>
            <person name="Naveira H.F."/>
            <person name="Nusbaum C."/>
            <person name="O'leary S."/>
            <person name="Orvis J."/>
            <person name="Pertea M."/>
            <person name="Quesneville H."/>
            <person name="Reidenbach K.R."/>
            <person name="Rogers Y.H."/>
            <person name="Roth C.W."/>
            <person name="Schneider J.R."/>
            <person name="Schatz M."/>
            <person name="Shumway M."/>
            <person name="Stanke M."/>
            <person name="Stinson E.O."/>
            <person name="Tubio J.M."/>
            <person name="Vanzee J.P."/>
            <person name="Verjovski-Almeida S."/>
            <person name="Werner D."/>
            <person name="White O."/>
            <person name="Wyder S."/>
            <person name="Zeng Q."/>
            <person name="Zhao Q."/>
            <person name="Zhao Y."/>
            <person name="Hill C.A."/>
            <person name="Raikhel A.S."/>
            <person name="Soares M.B."/>
            <person name="Knudson D.L."/>
            <person name="Lee N.H."/>
            <person name="Galagan J."/>
            <person name="Salzberg S.L."/>
            <person name="Paulsen I.T."/>
            <person name="Dimopoulos G."/>
            <person name="Collins F.H."/>
            <person name="Birren B."/>
            <person name="Fraser-Liggett C.M."/>
            <person name="Severson D.W."/>
        </authorList>
    </citation>
    <scope>NUCLEOTIDE SEQUENCE [LARGE SCALE GENOMIC DNA]</scope>
    <source>
        <strain evidence="2">Liverpool</strain>
    </source>
</reference>
<reference evidence="2" key="3">
    <citation type="submission" date="2012-09" db="EMBL/GenBank/DDBJ databases">
        <authorList>
            <consortium name="VectorBase"/>
        </authorList>
    </citation>
    <scope>NUCLEOTIDE SEQUENCE</scope>
    <source>
        <strain evidence="2">Liverpool</strain>
    </source>
</reference>
<dbReference type="Proteomes" id="UP000682892">
    <property type="component" value="Unassembled WGS sequence"/>
</dbReference>
<evidence type="ECO:0000313" key="3">
    <source>
        <dbReference type="Proteomes" id="UP000682892"/>
    </source>
</evidence>
<name>Q16R64_AEDAE</name>
<sequence>MNRNLECSCCFNTNYRNGCWCYYFNTNQARCGSSSSSSSSHHHRHQHPKGAATVVSSLLSS</sequence>
<dbReference type="EMBL" id="CH477723">
    <property type="protein sequence ID" value="EAT36892.1"/>
    <property type="molecule type" value="Genomic_DNA"/>
</dbReference>
<dbReference type="HOGENOM" id="CLU_2924559_0_0_1"/>
<accession>Q16R64</accession>
<proteinExistence type="predicted"/>
<reference evidence="2" key="1">
    <citation type="submission" date="2005-10" db="EMBL/GenBank/DDBJ databases">
        <authorList>
            <person name="Loftus B.J."/>
            <person name="Nene V.M."/>
            <person name="Hannick L.I."/>
            <person name="Bidwell S."/>
            <person name="Haas B."/>
            <person name="Amedeo P."/>
            <person name="Orvis J."/>
            <person name="Wortman J.R."/>
            <person name="White O.R."/>
            <person name="Salzberg S."/>
            <person name="Shumway M."/>
            <person name="Koo H."/>
            <person name="Zhao Y."/>
            <person name="Holmes M."/>
            <person name="Miller J."/>
            <person name="Schatz M."/>
            <person name="Pop M."/>
            <person name="Pai G."/>
            <person name="Utterback T."/>
            <person name="Rogers Y.-H."/>
            <person name="Kravitz S."/>
            <person name="Fraser C.M."/>
        </authorList>
    </citation>
    <scope>NUCLEOTIDE SEQUENCE</scope>
    <source>
        <strain evidence="2">Liverpool</strain>
    </source>
</reference>
<gene>
    <name evidence="2" type="ORF">AaeL_AAEL011064</name>
</gene>
<dbReference type="AlphaFoldDB" id="Q16R64"/>
<evidence type="ECO:0000313" key="2">
    <source>
        <dbReference type="EMBL" id="EAT36892.1"/>
    </source>
</evidence>